<feature type="region of interest" description="Disordered" evidence="1">
    <location>
        <begin position="183"/>
        <end position="229"/>
    </location>
</feature>
<dbReference type="AlphaFoldDB" id="A0A423V7X1"/>
<feature type="region of interest" description="Disordered" evidence="1">
    <location>
        <begin position="274"/>
        <end position="303"/>
    </location>
</feature>
<proteinExistence type="predicted"/>
<protein>
    <submittedName>
        <fullName evidence="2">Uncharacterized protein</fullName>
    </submittedName>
</protein>
<feature type="compositionally biased region" description="Basic and acidic residues" evidence="1">
    <location>
        <begin position="220"/>
        <end position="229"/>
    </location>
</feature>
<evidence type="ECO:0000313" key="3">
    <source>
        <dbReference type="Proteomes" id="UP000283895"/>
    </source>
</evidence>
<dbReference type="EMBL" id="LKEA01000120">
    <property type="protein sequence ID" value="ROV86888.1"/>
    <property type="molecule type" value="Genomic_DNA"/>
</dbReference>
<evidence type="ECO:0000256" key="1">
    <source>
        <dbReference type="SAM" id="MobiDB-lite"/>
    </source>
</evidence>
<dbReference type="STRING" id="356882.A0A423V7X1"/>
<name>A0A423V7X1_9PEZI</name>
<accession>A0A423V7X1</accession>
<organism evidence="2 3">
    <name type="scientific">Cytospora schulzeri</name>
    <dbReference type="NCBI Taxonomy" id="448051"/>
    <lineage>
        <taxon>Eukaryota</taxon>
        <taxon>Fungi</taxon>
        <taxon>Dikarya</taxon>
        <taxon>Ascomycota</taxon>
        <taxon>Pezizomycotina</taxon>
        <taxon>Sordariomycetes</taxon>
        <taxon>Sordariomycetidae</taxon>
        <taxon>Diaporthales</taxon>
        <taxon>Cytosporaceae</taxon>
        <taxon>Cytospora</taxon>
    </lineage>
</organism>
<dbReference type="Proteomes" id="UP000283895">
    <property type="component" value="Unassembled WGS sequence"/>
</dbReference>
<gene>
    <name evidence="2" type="ORF">VMCG_10935</name>
</gene>
<dbReference type="OrthoDB" id="5242905at2759"/>
<feature type="compositionally biased region" description="Acidic residues" evidence="1">
    <location>
        <begin position="282"/>
        <end position="297"/>
    </location>
</feature>
<feature type="compositionally biased region" description="Pro residues" evidence="1">
    <location>
        <begin position="196"/>
        <end position="206"/>
    </location>
</feature>
<comment type="caution">
    <text evidence="2">The sequence shown here is derived from an EMBL/GenBank/DDBJ whole genome shotgun (WGS) entry which is preliminary data.</text>
</comment>
<evidence type="ECO:0000313" key="2">
    <source>
        <dbReference type="EMBL" id="ROV86888.1"/>
    </source>
</evidence>
<sequence>MTIFINTSSSTAFFKLQSNVSLLVPSPGRDTYDTLQSNVHLTIHPEQVESLVYSRAQLPARLNPLYRKLSGQETILLSFKLFHPAAWIVPNIQSLVPKMADDASTLHAYRLLAGQLALDVHMPGKALSELQASSLCDALSRPGHLKLQTSREHDSFQDWYRGFGPGGKVVTVQEIPYIVSPNAPTASPPSYDELAPSPPSVPPPPLSRKRPRVTSGPSASREKPPLTHQVELEEAAKGVALTDTLCGLILEAEAKEALLRERICAADKRLEQLPDTANNKEDGDENDEDEDEGEEEGIVGRQADREAMKEYIDERLDCLRNELCDFMDERYEELYIDHVLRAEMEEFVDSAIAYAHENLRERLQTGLRVQFVDEQLYLPLSPGKLISVPVRYRTTSYPASYQSETRIKAHHHPLR</sequence>
<reference evidence="2 3" key="1">
    <citation type="submission" date="2015-09" db="EMBL/GenBank/DDBJ databases">
        <title>Host preference determinants of Valsa canker pathogens revealed by comparative genomics.</title>
        <authorList>
            <person name="Yin Z."/>
            <person name="Huang L."/>
        </authorList>
    </citation>
    <scope>NUCLEOTIDE SEQUENCE [LARGE SCALE GENOMIC DNA]</scope>
    <source>
        <strain evidence="2 3">03-1</strain>
    </source>
</reference>
<keyword evidence="3" id="KW-1185">Reference proteome</keyword>